<name>A0AAN7H4X7_9PEZI</name>
<evidence type="ECO:0000313" key="2">
    <source>
        <dbReference type="EMBL" id="KAK4229205.1"/>
    </source>
</evidence>
<proteinExistence type="predicted"/>
<feature type="compositionally biased region" description="Basic residues" evidence="1">
    <location>
        <begin position="1"/>
        <end position="10"/>
    </location>
</feature>
<comment type="caution">
    <text evidence="2">The sequence shown here is derived from an EMBL/GenBank/DDBJ whole genome shotgun (WGS) entry which is preliminary data.</text>
</comment>
<evidence type="ECO:0000256" key="1">
    <source>
        <dbReference type="SAM" id="MobiDB-lite"/>
    </source>
</evidence>
<keyword evidence="3" id="KW-1185">Reference proteome</keyword>
<evidence type="ECO:0000313" key="3">
    <source>
        <dbReference type="Proteomes" id="UP001301958"/>
    </source>
</evidence>
<dbReference type="EMBL" id="MU865310">
    <property type="protein sequence ID" value="KAK4229205.1"/>
    <property type="molecule type" value="Genomic_DNA"/>
</dbReference>
<protein>
    <submittedName>
        <fullName evidence="2">Uncharacterized protein</fullName>
    </submittedName>
</protein>
<feature type="compositionally biased region" description="Low complexity" evidence="1">
    <location>
        <begin position="54"/>
        <end position="63"/>
    </location>
</feature>
<gene>
    <name evidence="2" type="ORF">QBC38DRAFT_359969</name>
</gene>
<dbReference type="Proteomes" id="UP001301958">
    <property type="component" value="Unassembled WGS sequence"/>
</dbReference>
<sequence>MTLWRRKSRRASSTPPSAAHLNLPPNHPSTPNNDISSTTAPQSAPEPEQRPSSRESSSSSSFPLSPKLRILAATWGGAIITPSLRDMIEPATQSLTLNISTLYAILQPDPAPNRRKILTLAYQFGQEKEEQIHILNLPEPDPTSYHDRPPEDLVITISPDTLPHLNAVTGGIWSDDSGKIEILGVFYGPKRIQNQSVMEQLGGYFSGRIWQIRGIGNAFFGEDPWLFTQKSWTVYFRFLGSNKGVQVVTGWEGAVLERPWGR</sequence>
<accession>A0AAN7H4X7</accession>
<feature type="compositionally biased region" description="Polar residues" evidence="1">
    <location>
        <begin position="29"/>
        <end position="39"/>
    </location>
</feature>
<dbReference type="AlphaFoldDB" id="A0AAN7H4X7"/>
<feature type="region of interest" description="Disordered" evidence="1">
    <location>
        <begin position="1"/>
        <end position="63"/>
    </location>
</feature>
<organism evidence="2 3">
    <name type="scientific">Podospora fimiseda</name>
    <dbReference type="NCBI Taxonomy" id="252190"/>
    <lineage>
        <taxon>Eukaryota</taxon>
        <taxon>Fungi</taxon>
        <taxon>Dikarya</taxon>
        <taxon>Ascomycota</taxon>
        <taxon>Pezizomycotina</taxon>
        <taxon>Sordariomycetes</taxon>
        <taxon>Sordariomycetidae</taxon>
        <taxon>Sordariales</taxon>
        <taxon>Podosporaceae</taxon>
        <taxon>Podospora</taxon>
    </lineage>
</organism>
<reference evidence="2" key="1">
    <citation type="journal article" date="2023" name="Mol. Phylogenet. Evol.">
        <title>Genome-scale phylogeny and comparative genomics of the fungal order Sordariales.</title>
        <authorList>
            <person name="Hensen N."/>
            <person name="Bonometti L."/>
            <person name="Westerberg I."/>
            <person name="Brannstrom I.O."/>
            <person name="Guillou S."/>
            <person name="Cros-Aarteil S."/>
            <person name="Calhoun S."/>
            <person name="Haridas S."/>
            <person name="Kuo A."/>
            <person name="Mondo S."/>
            <person name="Pangilinan J."/>
            <person name="Riley R."/>
            <person name="LaButti K."/>
            <person name="Andreopoulos B."/>
            <person name="Lipzen A."/>
            <person name="Chen C."/>
            <person name="Yan M."/>
            <person name="Daum C."/>
            <person name="Ng V."/>
            <person name="Clum A."/>
            <person name="Steindorff A."/>
            <person name="Ohm R.A."/>
            <person name="Martin F."/>
            <person name="Silar P."/>
            <person name="Natvig D.O."/>
            <person name="Lalanne C."/>
            <person name="Gautier V."/>
            <person name="Ament-Velasquez S.L."/>
            <person name="Kruys A."/>
            <person name="Hutchinson M.I."/>
            <person name="Powell A.J."/>
            <person name="Barry K."/>
            <person name="Miller A.N."/>
            <person name="Grigoriev I.V."/>
            <person name="Debuchy R."/>
            <person name="Gladieux P."/>
            <person name="Hiltunen Thoren M."/>
            <person name="Johannesson H."/>
        </authorList>
    </citation>
    <scope>NUCLEOTIDE SEQUENCE</scope>
    <source>
        <strain evidence="2">CBS 990.96</strain>
    </source>
</reference>
<reference evidence="2" key="2">
    <citation type="submission" date="2023-05" db="EMBL/GenBank/DDBJ databases">
        <authorList>
            <consortium name="Lawrence Berkeley National Laboratory"/>
            <person name="Steindorff A."/>
            <person name="Hensen N."/>
            <person name="Bonometti L."/>
            <person name="Westerberg I."/>
            <person name="Brannstrom I.O."/>
            <person name="Guillou S."/>
            <person name="Cros-Aarteil S."/>
            <person name="Calhoun S."/>
            <person name="Haridas S."/>
            <person name="Kuo A."/>
            <person name="Mondo S."/>
            <person name="Pangilinan J."/>
            <person name="Riley R."/>
            <person name="Labutti K."/>
            <person name="Andreopoulos B."/>
            <person name="Lipzen A."/>
            <person name="Chen C."/>
            <person name="Yanf M."/>
            <person name="Daum C."/>
            <person name="Ng V."/>
            <person name="Clum A."/>
            <person name="Ohm R."/>
            <person name="Martin F."/>
            <person name="Silar P."/>
            <person name="Natvig D."/>
            <person name="Lalanne C."/>
            <person name="Gautier V."/>
            <person name="Ament-Velasquez S.L."/>
            <person name="Kruys A."/>
            <person name="Hutchinson M.I."/>
            <person name="Powell A.J."/>
            <person name="Barry K."/>
            <person name="Miller A.N."/>
            <person name="Grigoriev I.V."/>
            <person name="Debuchy R."/>
            <person name="Gladieux P."/>
            <person name="Thoren M.H."/>
            <person name="Johannesson H."/>
        </authorList>
    </citation>
    <scope>NUCLEOTIDE SEQUENCE</scope>
    <source>
        <strain evidence="2">CBS 990.96</strain>
    </source>
</reference>